<sequence length="233" mass="26863">MMARVVVLFSGLILTSSAGSLADQLCFRDPTSLFCQERANGQRNRSEPILLSGEDSAFLRLAREAHDDPSCPTLKEEYDNACFTIPPVQALMETKGFCDAFVDMCSELLKTNLFTRIRGFRLDFTRYCKKEKDRFQFVCPDPLRFHSYAQDAVEFCVRCPEAEVPSKPIPFPKKTDHIFTREIKQFCDKLANFAANYCTNPDILRVPRYQYPCGIYKYKCIDVYTEVIYGWGR</sequence>
<accession>A0AA36GB34</accession>
<feature type="signal peptide" evidence="1">
    <location>
        <begin position="1"/>
        <end position="22"/>
    </location>
</feature>
<proteinExistence type="predicted"/>
<dbReference type="Proteomes" id="UP001177023">
    <property type="component" value="Unassembled WGS sequence"/>
</dbReference>
<dbReference type="AlphaFoldDB" id="A0AA36GB34"/>
<gene>
    <name evidence="2" type="ORF">MSPICULIGERA_LOCUS23811</name>
</gene>
<reference evidence="2" key="1">
    <citation type="submission" date="2023-06" db="EMBL/GenBank/DDBJ databases">
        <authorList>
            <person name="Delattre M."/>
        </authorList>
    </citation>
    <scope>NUCLEOTIDE SEQUENCE</scope>
    <source>
        <strain evidence="2">AF72</strain>
    </source>
</reference>
<name>A0AA36GB34_9BILA</name>
<evidence type="ECO:0000256" key="1">
    <source>
        <dbReference type="SAM" id="SignalP"/>
    </source>
</evidence>
<keyword evidence="3" id="KW-1185">Reference proteome</keyword>
<evidence type="ECO:0000313" key="3">
    <source>
        <dbReference type="Proteomes" id="UP001177023"/>
    </source>
</evidence>
<protein>
    <submittedName>
        <fullName evidence="2">Uncharacterized protein</fullName>
    </submittedName>
</protein>
<comment type="caution">
    <text evidence="2">The sequence shown here is derived from an EMBL/GenBank/DDBJ whole genome shotgun (WGS) entry which is preliminary data.</text>
</comment>
<evidence type="ECO:0000313" key="2">
    <source>
        <dbReference type="EMBL" id="CAJ0585801.1"/>
    </source>
</evidence>
<feature type="non-terminal residue" evidence="2">
    <location>
        <position position="1"/>
    </location>
</feature>
<organism evidence="2 3">
    <name type="scientific">Mesorhabditis spiculigera</name>
    <dbReference type="NCBI Taxonomy" id="96644"/>
    <lineage>
        <taxon>Eukaryota</taxon>
        <taxon>Metazoa</taxon>
        <taxon>Ecdysozoa</taxon>
        <taxon>Nematoda</taxon>
        <taxon>Chromadorea</taxon>
        <taxon>Rhabditida</taxon>
        <taxon>Rhabditina</taxon>
        <taxon>Rhabditomorpha</taxon>
        <taxon>Rhabditoidea</taxon>
        <taxon>Rhabditidae</taxon>
        <taxon>Mesorhabditinae</taxon>
        <taxon>Mesorhabditis</taxon>
    </lineage>
</organism>
<keyword evidence="1" id="KW-0732">Signal</keyword>
<dbReference type="EMBL" id="CATQJA010002706">
    <property type="protein sequence ID" value="CAJ0585801.1"/>
    <property type="molecule type" value="Genomic_DNA"/>
</dbReference>
<feature type="chain" id="PRO_5041278688" evidence="1">
    <location>
        <begin position="23"/>
        <end position="233"/>
    </location>
</feature>